<name>A0ABM4BFJ9_HYDVU</name>
<dbReference type="InterPro" id="IPR000971">
    <property type="entry name" value="Globin"/>
</dbReference>
<keyword evidence="1 6" id="KW-0813">Transport</keyword>
<dbReference type="Pfam" id="PF00042">
    <property type="entry name" value="Globin"/>
    <property type="match status" value="1"/>
</dbReference>
<dbReference type="Proteomes" id="UP001652625">
    <property type="component" value="Chromosome 02"/>
</dbReference>
<keyword evidence="8" id="KW-1185">Reference proteome</keyword>
<evidence type="ECO:0000313" key="8">
    <source>
        <dbReference type="Proteomes" id="UP001652625"/>
    </source>
</evidence>
<dbReference type="PANTHER" id="PTHR46458">
    <property type="entry name" value="BLR2807 PROTEIN"/>
    <property type="match status" value="1"/>
</dbReference>
<reference evidence="9" key="2">
    <citation type="submission" date="2025-08" db="UniProtKB">
        <authorList>
            <consortium name="RefSeq"/>
        </authorList>
    </citation>
    <scope>IDENTIFICATION</scope>
</reference>
<feature type="domain" description="Globin" evidence="7">
    <location>
        <begin position="67"/>
        <end position="175"/>
    </location>
</feature>
<dbReference type="PANTHER" id="PTHR46458:SF1">
    <property type="entry name" value="GEO09476P1"/>
    <property type="match status" value="1"/>
</dbReference>
<dbReference type="InterPro" id="IPR009050">
    <property type="entry name" value="Globin-like_sf"/>
</dbReference>
<evidence type="ECO:0000256" key="2">
    <source>
        <dbReference type="ARBA" id="ARBA00022617"/>
    </source>
</evidence>
<protein>
    <submittedName>
        <fullName evidence="9">Uncharacterized protein LOC100208127 isoform X2</fullName>
    </submittedName>
</protein>
<keyword evidence="4" id="KW-0479">Metal-binding</keyword>
<evidence type="ECO:0000256" key="6">
    <source>
        <dbReference type="RuleBase" id="RU000356"/>
    </source>
</evidence>
<evidence type="ECO:0000256" key="1">
    <source>
        <dbReference type="ARBA" id="ARBA00022448"/>
    </source>
</evidence>
<dbReference type="GeneID" id="100208127"/>
<proteinExistence type="inferred from homology"/>
<keyword evidence="2 6" id="KW-0349">Heme</keyword>
<evidence type="ECO:0000256" key="4">
    <source>
        <dbReference type="ARBA" id="ARBA00022723"/>
    </source>
</evidence>
<dbReference type="Gene3D" id="1.10.490.10">
    <property type="entry name" value="Globins"/>
    <property type="match status" value="1"/>
</dbReference>
<reference evidence="8" key="1">
    <citation type="submission" date="2025-05" db="UniProtKB">
        <authorList>
            <consortium name="RefSeq"/>
        </authorList>
    </citation>
    <scope>NUCLEOTIDE SEQUENCE [LARGE SCALE GENOMIC DNA]</scope>
</reference>
<dbReference type="SUPFAM" id="SSF46458">
    <property type="entry name" value="Globin-like"/>
    <property type="match status" value="1"/>
</dbReference>
<gene>
    <name evidence="9" type="primary">LOC100208127</name>
</gene>
<dbReference type="CDD" id="cd01040">
    <property type="entry name" value="Mb-like"/>
    <property type="match status" value="1"/>
</dbReference>
<comment type="similarity">
    <text evidence="6">Belongs to the globin family.</text>
</comment>
<keyword evidence="5" id="KW-0408">Iron</keyword>
<sequence>MGSTLSIKSDSDDICKNTCATIPENISIDDCSFANTIIVPLSHSDIFALQGTWLKVKARWFEICTIAFERWLVADPEIRTLFKDLPDTLHSKDLMKHNSLKKHAYMIEKTLDQVLLILDKKKEFVNTLIELGKLHYRLGANHKYTKGLALSLQCAVCQEVDIDISEESAWDSLFRFMLGLLKLGMRIEMNKQQQIKIMDAD</sequence>
<dbReference type="InterPro" id="IPR050532">
    <property type="entry name" value="Globin-like_OT"/>
</dbReference>
<accession>A0ABM4BFJ9</accession>
<dbReference type="InterPro" id="IPR044399">
    <property type="entry name" value="Mb-like_M"/>
</dbReference>
<evidence type="ECO:0000259" key="7">
    <source>
        <dbReference type="Pfam" id="PF00042"/>
    </source>
</evidence>
<organism evidence="8 9">
    <name type="scientific">Hydra vulgaris</name>
    <name type="common">Hydra</name>
    <name type="synonym">Hydra attenuata</name>
    <dbReference type="NCBI Taxonomy" id="6087"/>
    <lineage>
        <taxon>Eukaryota</taxon>
        <taxon>Metazoa</taxon>
        <taxon>Cnidaria</taxon>
        <taxon>Hydrozoa</taxon>
        <taxon>Hydroidolina</taxon>
        <taxon>Anthoathecata</taxon>
        <taxon>Aplanulata</taxon>
        <taxon>Hydridae</taxon>
        <taxon>Hydra</taxon>
    </lineage>
</organism>
<evidence type="ECO:0000256" key="5">
    <source>
        <dbReference type="ARBA" id="ARBA00023004"/>
    </source>
</evidence>
<evidence type="ECO:0000313" key="9">
    <source>
        <dbReference type="RefSeq" id="XP_065647746.1"/>
    </source>
</evidence>
<dbReference type="RefSeq" id="XP_065647746.1">
    <property type="nucleotide sequence ID" value="XM_065791674.1"/>
</dbReference>
<keyword evidence="3 6" id="KW-0561">Oxygen transport</keyword>
<evidence type="ECO:0000256" key="3">
    <source>
        <dbReference type="ARBA" id="ARBA00022621"/>
    </source>
</evidence>
<dbReference type="InterPro" id="IPR012292">
    <property type="entry name" value="Globin/Proto"/>
</dbReference>